<proteinExistence type="predicted"/>
<accession>A0ABQ6FIF7</accession>
<evidence type="ECO:0000256" key="1">
    <source>
        <dbReference type="ARBA" id="ARBA00022450"/>
    </source>
</evidence>
<dbReference type="Pfam" id="PF02801">
    <property type="entry name" value="Ketoacyl-synt_C"/>
    <property type="match status" value="1"/>
</dbReference>
<evidence type="ECO:0000313" key="9">
    <source>
        <dbReference type="EMBL" id="GLV53919.1"/>
    </source>
</evidence>
<dbReference type="InterPro" id="IPR014043">
    <property type="entry name" value="Acyl_transferase_dom"/>
</dbReference>
<dbReference type="SMART" id="SM00822">
    <property type="entry name" value="PKS_KR"/>
    <property type="match status" value="1"/>
</dbReference>
<keyword evidence="5" id="KW-0175">Coiled coil</keyword>
<keyword evidence="10" id="KW-1185">Reference proteome</keyword>
<dbReference type="InterPro" id="IPR049551">
    <property type="entry name" value="PKS_DH_C"/>
</dbReference>
<dbReference type="PANTHER" id="PTHR43775:SF37">
    <property type="entry name" value="SI:DKEY-61P9.11"/>
    <property type="match status" value="1"/>
</dbReference>
<dbReference type="SUPFAM" id="SSF52151">
    <property type="entry name" value="FabD/lysophospholipase-like"/>
    <property type="match status" value="1"/>
</dbReference>
<dbReference type="Pfam" id="PF00550">
    <property type="entry name" value="PP-binding"/>
    <property type="match status" value="1"/>
</dbReference>
<name>A0ABQ6FIF7_9CHLR</name>
<evidence type="ECO:0000256" key="2">
    <source>
        <dbReference type="ARBA" id="ARBA00022553"/>
    </source>
</evidence>
<dbReference type="InterPro" id="IPR016035">
    <property type="entry name" value="Acyl_Trfase/lysoPLipase"/>
</dbReference>
<dbReference type="SMART" id="SM00825">
    <property type="entry name" value="PKS_KS"/>
    <property type="match status" value="1"/>
</dbReference>
<dbReference type="InterPro" id="IPR049900">
    <property type="entry name" value="PKS_mFAS_DH"/>
</dbReference>
<dbReference type="SMART" id="SM00823">
    <property type="entry name" value="PKS_PP"/>
    <property type="match status" value="1"/>
</dbReference>
<dbReference type="Gene3D" id="1.10.1200.10">
    <property type="entry name" value="ACP-like"/>
    <property type="match status" value="1"/>
</dbReference>
<dbReference type="SMART" id="SM00826">
    <property type="entry name" value="PKS_DH"/>
    <property type="match status" value="1"/>
</dbReference>
<feature type="active site" description="Proton donor; for dehydratase activity" evidence="4">
    <location>
        <position position="1108"/>
    </location>
</feature>
<dbReference type="PROSITE" id="PS50075">
    <property type="entry name" value="CARRIER"/>
    <property type="match status" value="1"/>
</dbReference>
<evidence type="ECO:0000259" key="7">
    <source>
        <dbReference type="PROSITE" id="PS52004"/>
    </source>
</evidence>
<keyword evidence="2" id="KW-0597">Phosphoprotein</keyword>
<dbReference type="PROSITE" id="PS52004">
    <property type="entry name" value="KS3_2"/>
    <property type="match status" value="1"/>
</dbReference>
<dbReference type="InterPro" id="IPR042104">
    <property type="entry name" value="PKS_dehydratase_sf"/>
</dbReference>
<protein>
    <submittedName>
        <fullName evidence="9">Polyketide synthase</fullName>
    </submittedName>
</protein>
<evidence type="ECO:0000313" key="10">
    <source>
        <dbReference type="Proteomes" id="UP001344906"/>
    </source>
</evidence>
<evidence type="ECO:0000256" key="3">
    <source>
        <dbReference type="ARBA" id="ARBA00022679"/>
    </source>
</evidence>
<dbReference type="Proteomes" id="UP001344906">
    <property type="component" value="Unassembled WGS sequence"/>
</dbReference>
<feature type="domain" description="Ketosynthase family 3 (KS3)" evidence="7">
    <location>
        <begin position="15"/>
        <end position="443"/>
    </location>
</feature>
<dbReference type="InterPro" id="IPR001227">
    <property type="entry name" value="Ac_transferase_dom_sf"/>
</dbReference>
<dbReference type="SUPFAM" id="SSF55048">
    <property type="entry name" value="Probable ACP-binding domain of malonyl-CoA ACP transacylase"/>
    <property type="match status" value="1"/>
</dbReference>
<dbReference type="Pfam" id="PF08659">
    <property type="entry name" value="KR"/>
    <property type="match status" value="1"/>
</dbReference>
<dbReference type="InterPro" id="IPR050091">
    <property type="entry name" value="PKS_NRPS_Biosynth_Enz"/>
</dbReference>
<dbReference type="InterPro" id="IPR016039">
    <property type="entry name" value="Thiolase-like"/>
</dbReference>
<dbReference type="PROSITE" id="PS52019">
    <property type="entry name" value="PKS_MFAS_DH"/>
    <property type="match status" value="1"/>
</dbReference>
<dbReference type="InterPro" id="IPR032821">
    <property type="entry name" value="PKS_assoc"/>
</dbReference>
<dbReference type="Pfam" id="PF00698">
    <property type="entry name" value="Acyl_transf_1"/>
    <property type="match status" value="1"/>
</dbReference>
<dbReference type="Gene3D" id="3.30.70.3290">
    <property type="match status" value="1"/>
</dbReference>
<feature type="domain" description="Carrier" evidence="6">
    <location>
        <begin position="1744"/>
        <end position="1818"/>
    </location>
</feature>
<dbReference type="InterPro" id="IPR016036">
    <property type="entry name" value="Malonyl_transacylase_ACP-bd"/>
</dbReference>
<feature type="region of interest" description="N-terminal hotdog fold" evidence="4">
    <location>
        <begin position="911"/>
        <end position="1032"/>
    </location>
</feature>
<dbReference type="Gene3D" id="3.40.50.720">
    <property type="entry name" value="NAD(P)-binding Rossmann-like Domain"/>
    <property type="match status" value="1"/>
</dbReference>
<evidence type="ECO:0000259" key="8">
    <source>
        <dbReference type="PROSITE" id="PS52019"/>
    </source>
</evidence>
<dbReference type="Gene3D" id="3.40.366.10">
    <property type="entry name" value="Malonyl-Coenzyme A Acyl Carrier Protein, domain 2"/>
    <property type="match status" value="1"/>
</dbReference>
<feature type="coiled-coil region" evidence="5">
    <location>
        <begin position="1826"/>
        <end position="1856"/>
    </location>
</feature>
<dbReference type="InterPro" id="IPR049552">
    <property type="entry name" value="PKS_DH_N"/>
</dbReference>
<reference evidence="9 10" key="1">
    <citation type="submission" date="2023-02" db="EMBL/GenBank/DDBJ databases">
        <title>Dictyobacter halimunensis sp. nov., a new member of the class Ktedonobacteria from forest soil in a geothermal area.</title>
        <authorList>
            <person name="Rachmania M.K."/>
            <person name="Ningsih F."/>
            <person name="Sakai Y."/>
            <person name="Yabe S."/>
            <person name="Yokota A."/>
            <person name="Sjamsuridzal W."/>
        </authorList>
    </citation>
    <scope>NUCLEOTIDE SEQUENCE [LARGE SCALE GENOMIC DNA]</scope>
    <source>
        <strain evidence="9 10">S3.2.2.5</strain>
    </source>
</reference>
<dbReference type="SUPFAM" id="SSF47336">
    <property type="entry name" value="ACP-like"/>
    <property type="match status" value="1"/>
</dbReference>
<dbReference type="SUPFAM" id="SSF53901">
    <property type="entry name" value="Thiolase-like"/>
    <property type="match status" value="1"/>
</dbReference>
<dbReference type="Pfam" id="PF16197">
    <property type="entry name" value="KAsynt_C_assoc"/>
    <property type="match status" value="1"/>
</dbReference>
<dbReference type="InterPro" id="IPR020806">
    <property type="entry name" value="PKS_PP-bd"/>
</dbReference>
<dbReference type="InterPro" id="IPR014030">
    <property type="entry name" value="Ketoacyl_synth_N"/>
</dbReference>
<dbReference type="InterPro" id="IPR009081">
    <property type="entry name" value="PP-bd_ACP"/>
</dbReference>
<dbReference type="CDD" id="cd08955">
    <property type="entry name" value="KR_2_FAS_SDR_x"/>
    <property type="match status" value="1"/>
</dbReference>
<comment type="caution">
    <text evidence="9">The sequence shown here is derived from an EMBL/GenBank/DDBJ whole genome shotgun (WGS) entry which is preliminary data.</text>
</comment>
<feature type="active site" description="Proton acceptor; for dehydratase activity" evidence="4">
    <location>
        <position position="940"/>
    </location>
</feature>
<dbReference type="Gene3D" id="3.10.129.110">
    <property type="entry name" value="Polyketide synthase dehydratase"/>
    <property type="match status" value="1"/>
</dbReference>
<evidence type="ECO:0000259" key="6">
    <source>
        <dbReference type="PROSITE" id="PS50075"/>
    </source>
</evidence>
<keyword evidence="1" id="KW-0596">Phosphopantetheine</keyword>
<dbReference type="InterPro" id="IPR020841">
    <property type="entry name" value="PKS_Beta-ketoAc_synthase_dom"/>
</dbReference>
<dbReference type="InterPro" id="IPR057326">
    <property type="entry name" value="KR_dom"/>
</dbReference>
<dbReference type="Pfam" id="PF21089">
    <property type="entry name" value="PKS_DH_N"/>
    <property type="match status" value="1"/>
</dbReference>
<dbReference type="SMART" id="SM00827">
    <property type="entry name" value="PKS_AT"/>
    <property type="match status" value="1"/>
</dbReference>
<dbReference type="PANTHER" id="PTHR43775">
    <property type="entry name" value="FATTY ACID SYNTHASE"/>
    <property type="match status" value="1"/>
</dbReference>
<dbReference type="CDD" id="cd00833">
    <property type="entry name" value="PKS"/>
    <property type="match status" value="1"/>
</dbReference>
<gene>
    <name evidence="9" type="ORF">KDH_07700</name>
</gene>
<evidence type="ECO:0000256" key="5">
    <source>
        <dbReference type="SAM" id="Coils"/>
    </source>
</evidence>
<feature type="domain" description="PKS/mFAS DH" evidence="8">
    <location>
        <begin position="911"/>
        <end position="1195"/>
    </location>
</feature>
<dbReference type="RefSeq" id="WP_338247642.1">
    <property type="nucleotide sequence ID" value="NZ_BSRI01000001.1"/>
</dbReference>
<keyword evidence="3" id="KW-0808">Transferase</keyword>
<dbReference type="Pfam" id="PF00109">
    <property type="entry name" value="ketoacyl-synt"/>
    <property type="match status" value="1"/>
</dbReference>
<dbReference type="InterPro" id="IPR014031">
    <property type="entry name" value="Ketoacyl_synth_C"/>
</dbReference>
<dbReference type="InterPro" id="IPR013968">
    <property type="entry name" value="PKS_KR"/>
</dbReference>
<evidence type="ECO:0000256" key="4">
    <source>
        <dbReference type="PROSITE-ProRule" id="PRU01363"/>
    </source>
</evidence>
<organism evidence="9 10">
    <name type="scientific">Dictyobacter halimunensis</name>
    <dbReference type="NCBI Taxonomy" id="3026934"/>
    <lineage>
        <taxon>Bacteria</taxon>
        <taxon>Bacillati</taxon>
        <taxon>Chloroflexota</taxon>
        <taxon>Ktedonobacteria</taxon>
        <taxon>Ktedonobacterales</taxon>
        <taxon>Dictyobacteraceae</taxon>
        <taxon>Dictyobacter</taxon>
    </lineage>
</organism>
<dbReference type="InterPro" id="IPR020807">
    <property type="entry name" value="PKS_DH"/>
</dbReference>
<dbReference type="InterPro" id="IPR036736">
    <property type="entry name" value="ACP-like_sf"/>
</dbReference>
<dbReference type="Gene3D" id="3.40.47.10">
    <property type="match status" value="1"/>
</dbReference>
<feature type="region of interest" description="C-terminal hotdog fold" evidence="4">
    <location>
        <begin position="1047"/>
        <end position="1195"/>
    </location>
</feature>
<dbReference type="InterPro" id="IPR036291">
    <property type="entry name" value="NAD(P)-bd_dom_sf"/>
</dbReference>
<dbReference type="EMBL" id="BSRI01000001">
    <property type="protein sequence ID" value="GLV53919.1"/>
    <property type="molecule type" value="Genomic_DNA"/>
</dbReference>
<dbReference type="Pfam" id="PF14765">
    <property type="entry name" value="PS-DH"/>
    <property type="match status" value="1"/>
</dbReference>
<dbReference type="SUPFAM" id="SSF51735">
    <property type="entry name" value="NAD(P)-binding Rossmann-fold domains"/>
    <property type="match status" value="2"/>
</dbReference>
<sequence length="1868" mass="204708">MLDEGRLSLPHEQTREPLAIIGIGCHFPGGATSPQAFWDLLCAGVDATRDVPDDRWDVRKFYDPDQKKSGKMNTHHGGYLERIDQFDAHFFGISPREAMWLDPQQRLLLQVSWEALEDAGQIADQLAGSNTGVFIGGFTLDYQLMQNFGVFSRYELQAHSATGMMMTMLANRISYIFGLHGPSMAVDTACSGSLVAVHLACQSIWNGECTLAFAGGVNVMIAPTMTIAESKGGFLSPDGRSKAFDASANGYARGEGAGVVLIKPLARAQADGDPIYAVIRGTAVTQDGHTNGITVPNGSAQERVMRQAYQRAGISPAQIQYVEAHGTGTPVGDPIEARAIGTVLSGDRPSGEQCIVGSVKTNIGHLEAGAGVAGLIKTALALKHRQIPPHLHFHNPNPNIPFEELQLRVPTQLEDWPAVDGPAMAGVNSFGFGGTNAHVVLQEAPTTPIQATTPEGEEETSYLLPISARDADALQASARSYRDFLAQTTASLRDIAYTATLRRSHHDHRLALVAHSKEEAVTRLDAFLTEQPRSGVVSGRIPLNERPKTAFVCSGMGPQWWAMGRDLLKREPIFRASIERVDAEFQKHADWSIMEALTASEADSRMEETEVAQPANFAIQVALADLWRSWGIEPDAYIGHSAGEVAAHYLAGALSFEDAVCIIYHRSRLQQQTRGLGRMLAVGMTPETLNQAVHDAGAGVSIAAINSPSAVTLVGESAILENMAQQLETFQVFHRFLTGKVPYHSHFMDPLRDELLASLADLHPHSASLPLYSTVTGTRIDGSGVDAHYWWQNVRATVLFASALGQMIQDGYSVFIELSPHPVLASSIKELLTQQGQEGIVLTSLRRKEEDRATLFNSLGTLYTQNYPIVWETFFNPQGTVVRLPSYPWQFKTYWTESVESHEDRLYTPLHPLLGQRMSNVHPTWERELNLHLLQYLNDHRIQNNVLLPGAAYAEIALAAAREVFGEGFYLVEELAFHKALFLTDDSDPRLRTVLHPQQARVEIYSYIPTASPEARWVLHASAQLRQLQAHSMAPQLDLHTIKHACSGGISREEFYTQSQHMGFQYGPAFQAIQHVSTGPGIALAHIQVPDSLEDEISAYAFHPSLLDAAFQVLLTAARPSDPDGAGTATPYLPVGVDRIRITGQVAQQMQVYAQLRQADDRLVVGDIQVADQQGNLLAEIEGFRAQSLEASMGLTADHIDRGLYALEWRPAERIQQTPGAEESQNERVARDEGWLIFSDQSGIGQELLAHLEEQAIPYVVISPTNAPEIVQQDGHYALNPTRPEHFRQLFEALSTTNTIAFSRLVYLWGLDATFARTATLTALEHDQSIVCLAVMYVIQALTQSGWSQLPPVWLITRGAQPVGTQPGPISIEQAPLWGLGRVIGHQEFTNMWGGLIDLDPIAGDQAALLFNEIHHATHEDQVAFRAHQRYVARLVPATQLTPAFPPTFRQDGSYLITGGLGSLGLLVARWMVSQGARRLILMGRTPLPARSSWHQLAADHPQQKLIHAIREMEKQGATIHLAAVDVANEEQLSTFLADYQNEGWPVIRGVIHTAGVVQDELLLRMKTEAFERVLRPKLRGGWLLHHLLKDYPLDFFLLFSSTGSVIASLGQGNYAAANAFLDALAAHRSSQGLPALSIGWGPWSIGMVEQLKLEQFYAQRGIDLITPEAGMQILGRVMGQRTAQLTAISANWSRAREASPVGILPPMFELLGEQEGEVSTGAVASDDGLLQQLSAVEPAERQPLLLSHMQDLVARVLQLDPSQFSGQEALTSLGMDSMMAIELKHRIAASVKIDMPVLELLQGITVAQLATRILSSLQFEEVAPAAESSSSLDEIQRLIEQADSEEIERLLAELEQIPDVSDAGANV</sequence>